<dbReference type="SUPFAM" id="SSF48452">
    <property type="entry name" value="TPR-like"/>
    <property type="match status" value="2"/>
</dbReference>
<dbReference type="GO" id="GO:0051301">
    <property type="term" value="P:cell division"/>
    <property type="evidence" value="ECO:0007669"/>
    <property type="project" value="UniProtKB-KW"/>
</dbReference>
<dbReference type="Gene3D" id="1.25.40.10">
    <property type="entry name" value="Tetratricopeptide repeat domain"/>
    <property type="match status" value="1"/>
</dbReference>
<proteinExistence type="predicted"/>
<gene>
    <name evidence="9" type="ORF">CYY_004321</name>
</gene>
<evidence type="ECO:0000313" key="9">
    <source>
        <dbReference type="EMBL" id="KAF2074387.1"/>
    </source>
</evidence>
<accession>A0A8J4V5D3</accession>
<dbReference type="SMART" id="SM00028">
    <property type="entry name" value="TPR"/>
    <property type="match status" value="6"/>
</dbReference>
<dbReference type="GO" id="GO:0005737">
    <property type="term" value="C:cytoplasm"/>
    <property type="evidence" value="ECO:0007669"/>
    <property type="project" value="TreeGrafter"/>
</dbReference>
<organism evidence="9 10">
    <name type="scientific">Polysphondylium violaceum</name>
    <dbReference type="NCBI Taxonomy" id="133409"/>
    <lineage>
        <taxon>Eukaryota</taxon>
        <taxon>Amoebozoa</taxon>
        <taxon>Evosea</taxon>
        <taxon>Eumycetozoa</taxon>
        <taxon>Dictyostelia</taxon>
        <taxon>Dictyosteliales</taxon>
        <taxon>Dictyosteliaceae</taxon>
        <taxon>Polysphondylium</taxon>
    </lineage>
</organism>
<dbReference type="Pfam" id="PF07719">
    <property type="entry name" value="TPR_2"/>
    <property type="match status" value="1"/>
</dbReference>
<dbReference type="EMBL" id="AJWJ01000150">
    <property type="protein sequence ID" value="KAF2074387.1"/>
    <property type="molecule type" value="Genomic_DNA"/>
</dbReference>
<dbReference type="AlphaFoldDB" id="A0A8J4V5D3"/>
<evidence type="ECO:0000256" key="8">
    <source>
        <dbReference type="SAM" id="MobiDB-lite"/>
    </source>
</evidence>
<evidence type="ECO:0008006" key="11">
    <source>
        <dbReference type="Google" id="ProtNLM"/>
    </source>
</evidence>
<dbReference type="GO" id="GO:0005680">
    <property type="term" value="C:anaphase-promoting complex"/>
    <property type="evidence" value="ECO:0007669"/>
    <property type="project" value="TreeGrafter"/>
</dbReference>
<keyword evidence="3" id="KW-0498">Mitosis</keyword>
<reference evidence="9" key="1">
    <citation type="submission" date="2020-01" db="EMBL/GenBank/DDBJ databases">
        <title>Development of genomics and gene disruption for Polysphondylium violaceum indicates a role for the polyketide synthase stlB in stalk morphogenesis.</title>
        <authorList>
            <person name="Narita B."/>
            <person name="Kawabe Y."/>
            <person name="Kin K."/>
            <person name="Saito T."/>
            <person name="Gibbs R."/>
            <person name="Kuspa A."/>
            <person name="Muzny D."/>
            <person name="Queller D."/>
            <person name="Richards S."/>
            <person name="Strassman J."/>
            <person name="Sucgang R."/>
            <person name="Worley K."/>
            <person name="Schaap P."/>
        </authorList>
    </citation>
    <scope>NUCLEOTIDE SEQUENCE</scope>
    <source>
        <strain evidence="9">QSvi11</strain>
    </source>
</reference>
<name>A0A8J4V5D3_9MYCE</name>
<dbReference type="GO" id="GO:0016567">
    <property type="term" value="P:protein ubiquitination"/>
    <property type="evidence" value="ECO:0007669"/>
    <property type="project" value="TreeGrafter"/>
</dbReference>
<dbReference type="OrthoDB" id="10006270at2759"/>
<protein>
    <recommendedName>
        <fullName evidence="11">Anaphase promoting complex subunit 6</fullName>
    </recommendedName>
</protein>
<evidence type="ECO:0000256" key="7">
    <source>
        <dbReference type="PROSITE-ProRule" id="PRU00339"/>
    </source>
</evidence>
<feature type="repeat" description="TPR" evidence="7">
    <location>
        <begin position="489"/>
        <end position="522"/>
    </location>
</feature>
<comment type="caution">
    <text evidence="9">The sequence shown here is derived from an EMBL/GenBank/DDBJ whole genome shotgun (WGS) entry which is preliminary data.</text>
</comment>
<evidence type="ECO:0000256" key="1">
    <source>
        <dbReference type="ARBA" id="ARBA00022618"/>
    </source>
</evidence>
<dbReference type="InterPro" id="IPR019734">
    <property type="entry name" value="TPR_rpt"/>
</dbReference>
<feature type="repeat" description="TPR" evidence="7">
    <location>
        <begin position="570"/>
        <end position="603"/>
    </location>
</feature>
<dbReference type="InterPro" id="IPR011990">
    <property type="entry name" value="TPR-like_helical_dom_sf"/>
</dbReference>
<keyword evidence="5 7" id="KW-0802">TPR repeat</keyword>
<feature type="repeat" description="TPR" evidence="7">
    <location>
        <begin position="536"/>
        <end position="569"/>
    </location>
</feature>
<feature type="region of interest" description="Disordered" evidence="8">
    <location>
        <begin position="151"/>
        <end position="173"/>
    </location>
</feature>
<evidence type="ECO:0000256" key="2">
    <source>
        <dbReference type="ARBA" id="ARBA00022737"/>
    </source>
</evidence>
<dbReference type="GO" id="GO:0045842">
    <property type="term" value="P:positive regulation of mitotic metaphase/anaphase transition"/>
    <property type="evidence" value="ECO:0007669"/>
    <property type="project" value="TreeGrafter"/>
</dbReference>
<dbReference type="PANTHER" id="PTHR12558">
    <property type="entry name" value="CELL DIVISION CYCLE 16,23,27"/>
    <property type="match status" value="1"/>
</dbReference>
<evidence type="ECO:0000256" key="4">
    <source>
        <dbReference type="ARBA" id="ARBA00022786"/>
    </source>
</evidence>
<dbReference type="Proteomes" id="UP000695562">
    <property type="component" value="Unassembled WGS sequence"/>
</dbReference>
<keyword evidence="1" id="KW-0132">Cell division</keyword>
<sequence>MMATIATPTPIPPTPILGAGNIHKSNNDQQFLYLESRLTDNIKNALSMQSFTTAIYFADKLLTLYPLSSKKYADQLFLLCSSLYLDKQFQRASFLLTKYLNSIDKSGQTKCNQYQRLTLKHLAAKCKIETNEYDQCLQILGGDNDQNIINDDEQDDDIDDIDDSTDDDQQQQDNVIPFLMTDNNKSRLDNIKILRSNICMIRGKCFESMDNFKKARYWYIQSLLLDYNCYESFESLSRNHLLNYSEELELIDRLNFKAQDQWLKDLYLISLKKYDSVNQNSNTKILDTLIQLNNENIDDNNSNNNDNDNYKYFLSSNDVQTCIAEYNFYHHQFSDAYSITKKILKQDNYYNNQICLMVHISSMFELQKTNELYYTCNQLIENFTQSPISWYGVASYYQLIQNYELSLKFFTKSTSIDSRIGPSWLAFGHHFANKGEHDQAMAAYRTSSRLLTGCHLPLLCIGMELIRVHNLSLASQYLLQAKDICEYDPIIYNELGIIEYKNGKYQEAIVLFQKALDISTFNNQSSNGGEISESWEPTIYNVAHCYRKLRQFNQALKYYNMSLSLSPNNPSVFTAIGFTHHLEGKLDDAIDIYHQSLSLRDDTFTNVLLQKALSLSILEYD</sequence>
<dbReference type="InterPro" id="IPR013105">
    <property type="entry name" value="TPR_2"/>
</dbReference>
<evidence type="ECO:0000256" key="6">
    <source>
        <dbReference type="ARBA" id="ARBA00023306"/>
    </source>
</evidence>
<dbReference type="GO" id="GO:0031145">
    <property type="term" value="P:anaphase-promoting complex-dependent catabolic process"/>
    <property type="evidence" value="ECO:0007669"/>
    <property type="project" value="TreeGrafter"/>
</dbReference>
<keyword evidence="4" id="KW-0833">Ubl conjugation pathway</keyword>
<dbReference type="Pfam" id="PF00515">
    <property type="entry name" value="TPR_1"/>
    <property type="match status" value="1"/>
</dbReference>
<evidence type="ECO:0000313" key="10">
    <source>
        <dbReference type="Proteomes" id="UP000695562"/>
    </source>
</evidence>
<evidence type="ECO:0000256" key="3">
    <source>
        <dbReference type="ARBA" id="ARBA00022776"/>
    </source>
</evidence>
<keyword evidence="6" id="KW-0131">Cell cycle</keyword>
<dbReference type="PANTHER" id="PTHR12558:SF9">
    <property type="entry name" value="CELL DIVISION CYCLE PROTEIN 16 HOMOLOG"/>
    <property type="match status" value="1"/>
</dbReference>
<keyword evidence="10" id="KW-1185">Reference proteome</keyword>
<evidence type="ECO:0000256" key="5">
    <source>
        <dbReference type="ARBA" id="ARBA00022803"/>
    </source>
</evidence>
<feature type="compositionally biased region" description="Acidic residues" evidence="8">
    <location>
        <begin position="151"/>
        <end position="170"/>
    </location>
</feature>
<keyword evidence="2" id="KW-0677">Repeat</keyword>
<dbReference type="PROSITE" id="PS50005">
    <property type="entry name" value="TPR"/>
    <property type="match status" value="3"/>
</dbReference>